<dbReference type="Proteomes" id="UP000836841">
    <property type="component" value="Unassembled WGS sequence"/>
</dbReference>
<accession>A0AAU9T8U8</accession>
<evidence type="ECO:0000313" key="3">
    <source>
        <dbReference type="EMBL" id="CAH2080405.1"/>
    </source>
</evidence>
<feature type="region of interest" description="Disordered" evidence="1">
    <location>
        <begin position="300"/>
        <end position="329"/>
    </location>
</feature>
<proteinExistence type="predicted"/>
<dbReference type="InterPro" id="IPR021924">
    <property type="entry name" value="DUF3537"/>
</dbReference>
<evidence type="ECO:0000313" key="4">
    <source>
        <dbReference type="Proteomes" id="UP000836841"/>
    </source>
</evidence>
<keyword evidence="4" id="KW-1185">Reference proteome</keyword>
<reference evidence="3 4" key="1">
    <citation type="submission" date="2022-03" db="EMBL/GenBank/DDBJ databases">
        <authorList>
            <person name="Nunn A."/>
            <person name="Chopra R."/>
            <person name="Nunn A."/>
            <person name="Contreras Garrido A."/>
        </authorList>
    </citation>
    <scope>NUCLEOTIDE SEQUENCE [LARGE SCALE GENOMIC DNA]</scope>
</reference>
<gene>
    <name evidence="3" type="ORF">TAV2_LOCUS26119</name>
</gene>
<dbReference type="PANTHER" id="PTHR31963:SF17">
    <property type="entry name" value="PROTEIN, PUTATIVE (DUF3537)-RELATED"/>
    <property type="match status" value="1"/>
</dbReference>
<evidence type="ECO:0000256" key="1">
    <source>
        <dbReference type="SAM" id="MobiDB-lite"/>
    </source>
</evidence>
<feature type="transmembrane region" description="Helical" evidence="2">
    <location>
        <begin position="12"/>
        <end position="34"/>
    </location>
</feature>
<keyword evidence="2" id="KW-0812">Transmembrane</keyword>
<feature type="transmembrane region" description="Helical" evidence="2">
    <location>
        <begin position="245"/>
        <end position="264"/>
    </location>
</feature>
<dbReference type="Pfam" id="PF12056">
    <property type="entry name" value="DUF3537"/>
    <property type="match status" value="1"/>
</dbReference>
<dbReference type="EMBL" id="CAJVSB020000890">
    <property type="protein sequence ID" value="CAH2080405.1"/>
    <property type="molecule type" value="Genomic_DNA"/>
</dbReference>
<keyword evidence="2" id="KW-0472">Membrane</keyword>
<feature type="transmembrane region" description="Helical" evidence="2">
    <location>
        <begin position="212"/>
        <end position="233"/>
    </location>
</feature>
<name>A0AAU9T8U8_THLAR</name>
<sequence>MGLFRSNESVESWAIWIDFFLLVIGVPLVSHFVFSCSSCDAEHQRPYDAIIQLSLSSVSALSFYSLSSFTHKYGLRRFLFFDKLTDASEKVRQGYTMQVQRSMKLLSAFVFPCFAANATYKVWWFISGGTSTPYFANVYASDVIACTLQLCSWLYRTSIFFLVCVLFRLICYLQILRLEDFAKVFEKESDVGSILAEHLSIRRNLRIISHRFRVFVLLALVFVTISQLSSLVVTTKSNSIVNLSTAGELALCSVTLVTGLFICLRSATKITHKAQAVTCLAAKWHACATMDSFGDFDGESPRHTSGDSRIFSVGSGQSDTDHEEGDGDDELDNTKMFPVYANTISYQKRQALVTYFENNKSGITLFGFMLDRTSLHTIFAIELSLALWLLNKTIGTL</sequence>
<protein>
    <submittedName>
        <fullName evidence="3">Uncharacterized protein</fullName>
    </submittedName>
</protein>
<dbReference type="AlphaFoldDB" id="A0AAU9T8U8"/>
<comment type="caution">
    <text evidence="3">The sequence shown here is derived from an EMBL/GenBank/DDBJ whole genome shotgun (WGS) entry which is preliminary data.</text>
</comment>
<feature type="transmembrane region" description="Helical" evidence="2">
    <location>
        <begin position="153"/>
        <end position="173"/>
    </location>
</feature>
<dbReference type="PANTHER" id="PTHR31963">
    <property type="entry name" value="RAS GUANINE NUCLEOTIDE EXCHANGE FACTOR K"/>
    <property type="match status" value="1"/>
</dbReference>
<evidence type="ECO:0000256" key="2">
    <source>
        <dbReference type="SAM" id="Phobius"/>
    </source>
</evidence>
<keyword evidence="2" id="KW-1133">Transmembrane helix</keyword>
<organism evidence="3 4">
    <name type="scientific">Thlaspi arvense</name>
    <name type="common">Field penny-cress</name>
    <dbReference type="NCBI Taxonomy" id="13288"/>
    <lineage>
        <taxon>Eukaryota</taxon>
        <taxon>Viridiplantae</taxon>
        <taxon>Streptophyta</taxon>
        <taxon>Embryophyta</taxon>
        <taxon>Tracheophyta</taxon>
        <taxon>Spermatophyta</taxon>
        <taxon>Magnoliopsida</taxon>
        <taxon>eudicotyledons</taxon>
        <taxon>Gunneridae</taxon>
        <taxon>Pentapetalae</taxon>
        <taxon>rosids</taxon>
        <taxon>malvids</taxon>
        <taxon>Brassicales</taxon>
        <taxon>Brassicaceae</taxon>
        <taxon>Thlaspideae</taxon>
        <taxon>Thlaspi</taxon>
    </lineage>
</organism>
<feature type="transmembrane region" description="Helical" evidence="2">
    <location>
        <begin position="105"/>
        <end position="126"/>
    </location>
</feature>
<feature type="transmembrane region" description="Helical" evidence="2">
    <location>
        <begin position="49"/>
        <end position="67"/>
    </location>
</feature>